<dbReference type="SUPFAM" id="SSF56399">
    <property type="entry name" value="ADP-ribosylation"/>
    <property type="match status" value="1"/>
</dbReference>
<evidence type="ECO:0000256" key="2">
    <source>
        <dbReference type="ARBA" id="ARBA00009836"/>
    </source>
</evidence>
<reference evidence="8" key="1">
    <citation type="submission" date="2023-06" db="EMBL/GenBank/DDBJ databases">
        <title>Genome-scale phylogeny and comparative genomics of the fungal order Sordariales.</title>
        <authorList>
            <consortium name="Lawrence Berkeley National Laboratory"/>
            <person name="Hensen N."/>
            <person name="Bonometti L."/>
            <person name="Westerberg I."/>
            <person name="Brannstrom I.O."/>
            <person name="Guillou S."/>
            <person name="Cros-Aarteil S."/>
            <person name="Calhoun S."/>
            <person name="Haridas S."/>
            <person name="Kuo A."/>
            <person name="Mondo S."/>
            <person name="Pangilinan J."/>
            <person name="Riley R."/>
            <person name="Labutti K."/>
            <person name="Andreopoulos B."/>
            <person name="Lipzen A."/>
            <person name="Chen C."/>
            <person name="Yanf M."/>
            <person name="Daum C."/>
            <person name="Ng V."/>
            <person name="Clum A."/>
            <person name="Steindorff A."/>
            <person name="Ohm R."/>
            <person name="Martin F."/>
            <person name="Silar P."/>
            <person name="Natvig D."/>
            <person name="Lalanne C."/>
            <person name="Gautier V."/>
            <person name="Ament-Velasquez S.L."/>
            <person name="Kruys A."/>
            <person name="Hutchinson M.I."/>
            <person name="Powell A.J."/>
            <person name="Barry K."/>
            <person name="Miller A.N."/>
            <person name="Grigoriev I.V."/>
            <person name="Debuchy R."/>
            <person name="Gladieux P."/>
            <person name="Thoren M.H."/>
            <person name="Johannesson H."/>
        </authorList>
    </citation>
    <scope>NUCLEOTIDE SEQUENCE</scope>
    <source>
        <strain evidence="8">CBS 307.81</strain>
    </source>
</reference>
<dbReference type="GO" id="GO:0000215">
    <property type="term" value="F:tRNA 2'-phosphotransferase activity"/>
    <property type="evidence" value="ECO:0007669"/>
    <property type="project" value="UniProtKB-EC"/>
</dbReference>
<protein>
    <recommendedName>
        <fullName evidence="3">2'-phosphotransferase</fullName>
        <ecNumber evidence="3">2.7.1.160</ecNumber>
    </recommendedName>
</protein>
<dbReference type="EMBL" id="JAULSY010000004">
    <property type="protein sequence ID" value="KAK0673816.1"/>
    <property type="molecule type" value="Genomic_DNA"/>
</dbReference>
<evidence type="ECO:0000313" key="9">
    <source>
        <dbReference type="Proteomes" id="UP001174997"/>
    </source>
</evidence>
<dbReference type="InterPro" id="IPR042081">
    <property type="entry name" value="RNA_2'-PTrans_C"/>
</dbReference>
<dbReference type="GO" id="GO:0006388">
    <property type="term" value="P:tRNA splicing, via endonucleolytic cleavage and ligation"/>
    <property type="evidence" value="ECO:0007669"/>
    <property type="project" value="TreeGrafter"/>
</dbReference>
<feature type="region of interest" description="Disordered" evidence="7">
    <location>
        <begin position="1"/>
        <end position="46"/>
    </location>
</feature>
<evidence type="ECO:0000256" key="6">
    <source>
        <dbReference type="ARBA" id="ARBA00047949"/>
    </source>
</evidence>
<comment type="catalytic activity">
    <reaction evidence="6">
        <text>2'-phospho-[ligated tRNA] + NAD(+) = mature tRNA + ADP-alpha-D-ribose 1'',2''-cyclic phosphate + nicotinamide</text>
        <dbReference type="Rhea" id="RHEA:23324"/>
        <dbReference type="Rhea" id="RHEA-COMP:11106"/>
        <dbReference type="Rhea" id="RHEA-COMP:11107"/>
        <dbReference type="ChEBI" id="CHEBI:17154"/>
        <dbReference type="ChEBI" id="CHEBI:57540"/>
        <dbReference type="ChEBI" id="CHEBI:76596"/>
        <dbReference type="ChEBI" id="CHEBI:82883"/>
        <dbReference type="ChEBI" id="CHEBI:85027"/>
        <dbReference type="EC" id="2.7.1.160"/>
    </reaction>
</comment>
<feature type="compositionally biased region" description="Gly residues" evidence="7">
    <location>
        <begin position="30"/>
        <end position="43"/>
    </location>
</feature>
<evidence type="ECO:0000256" key="1">
    <source>
        <dbReference type="ARBA" id="ARBA00003343"/>
    </source>
</evidence>
<comment type="function">
    <text evidence="1">Catalyzes the last step of tRNA splicing, the transfer of the splice junction 2'-phosphate from ligated tRNA to NAD to produce ADP-ribose 1''-2'' cyclic phosphate.</text>
</comment>
<feature type="region of interest" description="Disordered" evidence="7">
    <location>
        <begin position="277"/>
        <end position="307"/>
    </location>
</feature>
<sequence length="307" mass="32710">MDKADLIADQLDQTTISSSSSSRGNKRSGGRGGRGGGRPGGGRAVDLSRALSRLLRHQASNAGIELDKEGYAPLDKVLAWGPVKSLKPTFEEIVSAVKDSDKQRFALKPLQEGGDETSSTDPKDWLIRANQGHSIKLESEGLLKPLAIDPDVSKGELPIPETVVHGTFFAFWPLIKESGGLKRMGRNHVHFSTGLPDGEGVISGMRKDAELLVYVDVARAIGEGKMKFWMSENGVVLTEGDGEGVVGVEYFREVVGRDGGLVGVIWQDGRAVEGGELPEGLKIRQPHGKGGGRGGRGGRGRGRGRGQ</sequence>
<dbReference type="Gene3D" id="3.20.170.30">
    <property type="match status" value="1"/>
</dbReference>
<keyword evidence="9" id="KW-1185">Reference proteome</keyword>
<accession>A0AA40DEI8</accession>
<keyword evidence="4" id="KW-0808">Transferase</keyword>
<dbReference type="InterPro" id="IPR042080">
    <property type="entry name" value="RNA_2'-PTrans_N"/>
</dbReference>
<dbReference type="Proteomes" id="UP001174997">
    <property type="component" value="Unassembled WGS sequence"/>
</dbReference>
<proteinExistence type="inferred from homology"/>
<dbReference type="AlphaFoldDB" id="A0AA40DEI8"/>
<gene>
    <name evidence="8" type="ORF">QBC41DRAFT_333244</name>
</gene>
<dbReference type="InterPro" id="IPR002745">
    <property type="entry name" value="Ptrans_KptA/Tpt1"/>
</dbReference>
<keyword evidence="5" id="KW-0520">NAD</keyword>
<evidence type="ECO:0000256" key="4">
    <source>
        <dbReference type="ARBA" id="ARBA00022679"/>
    </source>
</evidence>
<dbReference type="EC" id="2.7.1.160" evidence="3"/>
<evidence type="ECO:0000313" key="8">
    <source>
        <dbReference type="EMBL" id="KAK0673816.1"/>
    </source>
</evidence>
<dbReference type="Gene3D" id="1.10.10.970">
    <property type="entry name" value="RNA 2'-phosphotransferase, Tpt1/KptA family, N-terminal domain"/>
    <property type="match status" value="1"/>
</dbReference>
<feature type="compositionally biased region" description="Basic residues" evidence="7">
    <location>
        <begin position="296"/>
        <end position="307"/>
    </location>
</feature>
<comment type="similarity">
    <text evidence="2">Belongs to the KptA/TPT1 family.</text>
</comment>
<dbReference type="Pfam" id="PF01885">
    <property type="entry name" value="PTS_2-RNA"/>
    <property type="match status" value="1"/>
</dbReference>
<comment type="caution">
    <text evidence="8">The sequence shown here is derived from an EMBL/GenBank/DDBJ whole genome shotgun (WGS) entry which is preliminary data.</text>
</comment>
<organism evidence="8 9">
    <name type="scientific">Cercophora samala</name>
    <dbReference type="NCBI Taxonomy" id="330535"/>
    <lineage>
        <taxon>Eukaryota</taxon>
        <taxon>Fungi</taxon>
        <taxon>Dikarya</taxon>
        <taxon>Ascomycota</taxon>
        <taxon>Pezizomycotina</taxon>
        <taxon>Sordariomycetes</taxon>
        <taxon>Sordariomycetidae</taxon>
        <taxon>Sordariales</taxon>
        <taxon>Lasiosphaeriaceae</taxon>
        <taxon>Cercophora</taxon>
    </lineage>
</organism>
<dbReference type="PANTHER" id="PTHR12684:SF2">
    <property type="entry name" value="TRNA 2'-PHOSPHOTRANSFERASE 1"/>
    <property type="match status" value="1"/>
</dbReference>
<evidence type="ECO:0000256" key="7">
    <source>
        <dbReference type="SAM" id="MobiDB-lite"/>
    </source>
</evidence>
<name>A0AA40DEI8_9PEZI</name>
<dbReference type="PANTHER" id="PTHR12684">
    <property type="entry name" value="PUTATIVE PHOSPHOTRANSFERASE"/>
    <property type="match status" value="1"/>
</dbReference>
<evidence type="ECO:0000256" key="3">
    <source>
        <dbReference type="ARBA" id="ARBA00012007"/>
    </source>
</evidence>
<evidence type="ECO:0000256" key="5">
    <source>
        <dbReference type="ARBA" id="ARBA00023027"/>
    </source>
</evidence>